<comment type="caution">
    <text evidence="1">The sequence shown here is derived from an EMBL/GenBank/DDBJ whole genome shotgun (WGS) entry which is preliminary data.</text>
</comment>
<name>A0AA92WH73_9BACT</name>
<dbReference type="EMBL" id="QSFW01000041">
    <property type="protein sequence ID" value="RHA82591.1"/>
    <property type="molecule type" value="Genomic_DNA"/>
</dbReference>
<evidence type="ECO:0000313" key="1">
    <source>
        <dbReference type="EMBL" id="RHA82591.1"/>
    </source>
</evidence>
<dbReference type="Proteomes" id="UP000284990">
    <property type="component" value="Unassembled WGS sequence"/>
</dbReference>
<dbReference type="RefSeq" id="WP_118191941.1">
    <property type="nucleotide sequence ID" value="NZ_QSFW01000041.1"/>
</dbReference>
<gene>
    <name evidence="1" type="ORF">DW916_14585</name>
</gene>
<accession>A0AA92WH73</accession>
<evidence type="ECO:0000313" key="2">
    <source>
        <dbReference type="Proteomes" id="UP000284990"/>
    </source>
</evidence>
<protein>
    <submittedName>
        <fullName evidence="1">Uncharacterized protein</fullName>
    </submittedName>
</protein>
<organism evidence="1 2">
    <name type="scientific">Segatella copri</name>
    <dbReference type="NCBI Taxonomy" id="165179"/>
    <lineage>
        <taxon>Bacteria</taxon>
        <taxon>Pseudomonadati</taxon>
        <taxon>Bacteroidota</taxon>
        <taxon>Bacteroidia</taxon>
        <taxon>Bacteroidales</taxon>
        <taxon>Prevotellaceae</taxon>
        <taxon>Segatella</taxon>
    </lineage>
</organism>
<reference evidence="1 2" key="1">
    <citation type="submission" date="2018-08" db="EMBL/GenBank/DDBJ databases">
        <title>A genome reference for cultivated species of the human gut microbiota.</title>
        <authorList>
            <person name="Zou Y."/>
            <person name="Xue W."/>
            <person name="Luo G."/>
        </authorList>
    </citation>
    <scope>NUCLEOTIDE SEQUENCE [LARGE SCALE GENOMIC DNA]</scope>
    <source>
        <strain evidence="1 2">AM42-23AC</strain>
    </source>
</reference>
<proteinExistence type="predicted"/>
<dbReference type="AlphaFoldDB" id="A0AA92WH73"/>
<sequence>MTDQQLYIDGVLMDLPESTDVVLDIKSNLFRDVTKMTSNYTYTIQLPRTVHNLSVLQQADRPKSGSRYPFIFHQCSYFRGGVQIIKDGRLNVLSIEESIEVSIYWGIMPAFTKLLESGMKLNELGVTDRVLFEKYNTPNTREEAVSKGIFFAYYNPYRIESKDNFGINLVQRNKYTTTQYPPSRGRIRTGAEVGKYISGNIESASDTICALIPFLPSSTANVQAQGKGDYRSYAVLDKYMRVISVSGEDETLEVYTIRGEARAAYLVVNAPAEYYSTLSLSVTGLTPMHEMIDGDNKEDFVGDDVAVDEYKTSPKFLQPCVTVNWLLSRIARKSGVSFVWQDDEAKKMLNNLVVPIINNKADDKTIIGNLTADVKSRDGLGALSFSVNNSLTSVTPSTGSDVQKLTITKDCELTFDVQVQYYVRHQFDDAAEIQLPMGVKMTVTTPSTTGGEASTQEYEFGDLKYEDGQMKLPVVLRRYAIDGYLYLLSAGTNTISLKKDDVLTFETIMHGPDAGETNPPSVYSGKITARVKIGDSVPIGGSFPIGINLPEIEVTSFIKFLALITGSFPRQLTNSTQVQFIMFTRVWANKANAYDWSGKLIPYDRQGSPRKSEYSISDYMQHNRYKWKEDEETTGDYDADLVISNQTLGYEQDTWTLPFAASDDNRIPIRTLDSFGMKNGGEYKGCKERIMTLRDDKEQAALRFGIDLQNIFDTKYKQLAASIARAHVITERLNLSDLDILDFDETKPVYLAQYGAYFAVLEIKTTNSGYCEVTMIELNN</sequence>